<name>B0JY11_MICAN</name>
<dbReference type="HOGENOM" id="CLU_3063491_0_0_3"/>
<evidence type="ECO:0000313" key="2">
    <source>
        <dbReference type="EMBL" id="BAG05049.1"/>
    </source>
</evidence>
<evidence type="ECO:0000256" key="1">
    <source>
        <dbReference type="SAM" id="MobiDB-lite"/>
    </source>
</evidence>
<feature type="region of interest" description="Disordered" evidence="1">
    <location>
        <begin position="1"/>
        <end position="27"/>
    </location>
</feature>
<accession>B0JY11</accession>
<dbReference type="EMBL" id="AP009552">
    <property type="protein sequence ID" value="BAG05049.1"/>
    <property type="molecule type" value="Genomic_DNA"/>
</dbReference>
<dbReference type="PaxDb" id="449447-MAE_52270"/>
<sequence length="53" mass="5883">MGAAPRPQRGGLGGRTPQKLGLSNQISSNTKSLEYRLYIRTGKRQEGEYIISF</sequence>
<gene>
    <name evidence="2" type="ordered locus">MAE_52270</name>
</gene>
<organism evidence="2 3">
    <name type="scientific">Microcystis aeruginosa (strain NIES-843 / IAM M-2473)</name>
    <dbReference type="NCBI Taxonomy" id="449447"/>
    <lineage>
        <taxon>Bacteria</taxon>
        <taxon>Bacillati</taxon>
        <taxon>Cyanobacteriota</taxon>
        <taxon>Cyanophyceae</taxon>
        <taxon>Oscillatoriophycideae</taxon>
        <taxon>Chroococcales</taxon>
        <taxon>Microcystaceae</taxon>
        <taxon>Microcystis</taxon>
    </lineage>
</organism>
<protein>
    <submittedName>
        <fullName evidence="2">Uncharacterized protein</fullName>
    </submittedName>
</protein>
<dbReference type="KEGG" id="mar:MAE_52270"/>
<dbReference type="STRING" id="449447.MAE_52270"/>
<evidence type="ECO:0000313" key="3">
    <source>
        <dbReference type="Proteomes" id="UP000001510"/>
    </source>
</evidence>
<dbReference type="AlphaFoldDB" id="B0JY11"/>
<keyword evidence="3" id="KW-1185">Reference proteome</keyword>
<dbReference type="Proteomes" id="UP000001510">
    <property type="component" value="Chromosome"/>
</dbReference>
<proteinExistence type="predicted"/>
<dbReference type="EnsemblBacteria" id="BAG05049">
    <property type="protein sequence ID" value="BAG05049"/>
    <property type="gene ID" value="MAE_52270"/>
</dbReference>
<reference evidence="2 3" key="1">
    <citation type="journal article" date="2007" name="DNA Res.">
        <title>Complete genomic structure of the bloom-forming toxic cyanobacterium Microcystis aeruginosa NIES-843.</title>
        <authorList>
            <person name="Kaneko T."/>
            <person name="Nakajima N."/>
            <person name="Okamoto S."/>
            <person name="Suzuki I."/>
            <person name="Tanabe Y."/>
            <person name="Tamaoki M."/>
            <person name="Nakamura Y."/>
            <person name="Kasai F."/>
            <person name="Watanabe A."/>
            <person name="Kawashima K."/>
            <person name="Kishida Y."/>
            <person name="Ono A."/>
            <person name="Shimizu Y."/>
            <person name="Takahashi C."/>
            <person name="Minami C."/>
            <person name="Fujishiro T."/>
            <person name="Kohara M."/>
            <person name="Katoh M."/>
            <person name="Nakazaki N."/>
            <person name="Nakayama S."/>
            <person name="Yamada M."/>
            <person name="Tabata S."/>
            <person name="Watanabe M.M."/>
        </authorList>
    </citation>
    <scope>NUCLEOTIDE SEQUENCE [LARGE SCALE GENOMIC DNA]</scope>
    <source>
        <strain evidence="3">NIES-843 / IAM M-247</strain>
    </source>
</reference>